<dbReference type="SUPFAM" id="SSF50494">
    <property type="entry name" value="Trypsin-like serine proteases"/>
    <property type="match status" value="1"/>
</dbReference>
<dbReference type="GO" id="GO:0006915">
    <property type="term" value="P:apoptotic process"/>
    <property type="evidence" value="ECO:0007669"/>
    <property type="project" value="UniProtKB-KW"/>
</dbReference>
<dbReference type="EMBL" id="AXCM01000049">
    <property type="status" value="NOT_ANNOTATED_CDS"/>
    <property type="molecule type" value="Genomic_DNA"/>
</dbReference>
<dbReference type="InterPro" id="IPR001940">
    <property type="entry name" value="Peptidase_S1C"/>
</dbReference>
<feature type="domain" description="PDZ" evidence="20">
    <location>
        <begin position="338"/>
        <end position="411"/>
    </location>
</feature>
<dbReference type="GO" id="GO:0031966">
    <property type="term" value="C:mitochondrial membrane"/>
    <property type="evidence" value="ECO:0007669"/>
    <property type="project" value="UniProtKB-SubCell"/>
</dbReference>
<dbReference type="Gene3D" id="2.30.42.10">
    <property type="match status" value="1"/>
</dbReference>
<keyword evidence="13" id="KW-1133">Transmembrane helix</keyword>
<sequence length="425" mass="46672">MYCALRRPAVFRHRLLAIVHPPPPNSSRTINTTEQHGGNDNGKQTDWNLHRKVGITMALTGVLGLFVYKQSLTNDRNRVAGLNRLMPVVSAKTNSTSKRKDFNFIADAVELSAPAVVYLEIRDRQHVDFFTREPMTVSTGSGFIVESDGLILTNAHVVVSKPHTMVTVKLTDGRTFPGYVEHVDPASDLATVRVRCNNLPTLKLGHSADLRTGEWVVALGSPLSLNNTVTAGVISTTQRPSQELGLRGKDINYIQTDAAITFGNSGGPLVNLDGEAIGINSMKVTPGISFAIPIDHAKEFLRKINELPAGSDRHSATNAHTYRRYIGITMLTLTPEILSELQQRNHKFPSNVRGGVLVWKVIQGSPAYSGGLQPGDIIIQINGKEIKNSSDVYELLLEKDKKLSMTIYRGQQLITVHIFPEDTTV</sequence>
<dbReference type="GO" id="GO:0006508">
    <property type="term" value="P:proteolysis"/>
    <property type="evidence" value="ECO:0007669"/>
    <property type="project" value="UniProtKB-KW"/>
</dbReference>
<evidence type="ECO:0000256" key="1">
    <source>
        <dbReference type="ARBA" id="ARBA00001760"/>
    </source>
</evidence>
<dbReference type="InterPro" id="IPR036034">
    <property type="entry name" value="PDZ_sf"/>
</dbReference>
<dbReference type="InterPro" id="IPR041489">
    <property type="entry name" value="PDZ_6"/>
</dbReference>
<dbReference type="CDD" id="cd06785">
    <property type="entry name" value="cpPDZ_HtrA-like"/>
    <property type="match status" value="1"/>
</dbReference>
<evidence type="ECO:0000256" key="12">
    <source>
        <dbReference type="ARBA" id="ARBA00022946"/>
    </source>
</evidence>
<keyword evidence="10" id="KW-0378">Hydrolase</keyword>
<dbReference type="FunFam" id="2.40.10.120:FF:000004">
    <property type="entry name" value="Serine protease HTRA2, mitochondrial"/>
    <property type="match status" value="1"/>
</dbReference>
<dbReference type="VEuPathDB" id="VectorBase:ACUA006864"/>
<keyword evidence="15" id="KW-0472">Membrane</keyword>
<keyword evidence="8" id="KW-0812">Transmembrane</keyword>
<dbReference type="PANTHER" id="PTHR22939:SF129">
    <property type="entry name" value="SERINE PROTEASE HTRA2, MITOCHONDRIAL"/>
    <property type="match status" value="1"/>
</dbReference>
<dbReference type="GO" id="GO:0005758">
    <property type="term" value="C:mitochondrial intermembrane space"/>
    <property type="evidence" value="ECO:0007669"/>
    <property type="project" value="UniProtKB-SubCell"/>
</dbReference>
<comment type="similarity">
    <text evidence="4">Belongs to the peptidase S1C family.</text>
</comment>
<dbReference type="SMART" id="SM00228">
    <property type="entry name" value="PDZ"/>
    <property type="match status" value="1"/>
</dbReference>
<evidence type="ECO:0000256" key="19">
    <source>
        <dbReference type="SAM" id="MobiDB-lite"/>
    </source>
</evidence>
<evidence type="ECO:0000256" key="16">
    <source>
        <dbReference type="ARBA" id="ARBA00023145"/>
    </source>
</evidence>
<dbReference type="AlphaFoldDB" id="A0A182M124"/>
<dbReference type="PRINTS" id="PR00834">
    <property type="entry name" value="PROTEASES2C"/>
</dbReference>
<feature type="region of interest" description="Disordered" evidence="19">
    <location>
        <begin position="21"/>
        <end position="46"/>
    </location>
</feature>
<evidence type="ECO:0000313" key="21">
    <source>
        <dbReference type="EnsemblMetazoa" id="ACUA006864-PA"/>
    </source>
</evidence>
<proteinExistence type="inferred from homology"/>
<evidence type="ECO:0000256" key="4">
    <source>
        <dbReference type="ARBA" id="ARBA00010541"/>
    </source>
</evidence>
<reference evidence="22" key="1">
    <citation type="submission" date="2013-09" db="EMBL/GenBank/DDBJ databases">
        <title>The Genome Sequence of Anopheles culicifacies species A.</title>
        <authorList>
            <consortium name="The Broad Institute Genomics Platform"/>
            <person name="Neafsey D.E."/>
            <person name="Besansky N."/>
            <person name="Howell P."/>
            <person name="Walton C."/>
            <person name="Young S.K."/>
            <person name="Zeng Q."/>
            <person name="Gargeya S."/>
            <person name="Fitzgerald M."/>
            <person name="Haas B."/>
            <person name="Abouelleil A."/>
            <person name="Allen A.W."/>
            <person name="Alvarado L."/>
            <person name="Arachchi H.M."/>
            <person name="Berlin A.M."/>
            <person name="Chapman S.B."/>
            <person name="Gainer-Dewar J."/>
            <person name="Goldberg J."/>
            <person name="Griggs A."/>
            <person name="Gujja S."/>
            <person name="Hansen M."/>
            <person name="Howarth C."/>
            <person name="Imamovic A."/>
            <person name="Ireland A."/>
            <person name="Larimer J."/>
            <person name="McCowan C."/>
            <person name="Murphy C."/>
            <person name="Pearson M."/>
            <person name="Poon T.W."/>
            <person name="Priest M."/>
            <person name="Roberts A."/>
            <person name="Saif S."/>
            <person name="Shea T."/>
            <person name="Sisk P."/>
            <person name="Sykes S."/>
            <person name="Wortman J."/>
            <person name="Nusbaum C."/>
            <person name="Birren B."/>
        </authorList>
    </citation>
    <scope>NUCLEOTIDE SEQUENCE [LARGE SCALE GENOMIC DNA]</scope>
    <source>
        <strain evidence="22">A-37</strain>
    </source>
</reference>
<dbReference type="Pfam" id="PF17820">
    <property type="entry name" value="PDZ_6"/>
    <property type="match status" value="1"/>
</dbReference>
<evidence type="ECO:0000256" key="8">
    <source>
        <dbReference type="ARBA" id="ARBA00022692"/>
    </source>
</evidence>
<dbReference type="EC" id="3.4.21.108" evidence="5"/>
<evidence type="ECO:0000256" key="13">
    <source>
        <dbReference type="ARBA" id="ARBA00022989"/>
    </source>
</evidence>
<comment type="subcellular location">
    <subcellularLocation>
        <location evidence="3">Mitochondrion intermembrane space</location>
        <topology evidence="3">Single-pass membrane protein</topology>
    </subcellularLocation>
    <subcellularLocation>
        <location evidence="2">Mitochondrion membrane</location>
        <topology evidence="2">Single-pass membrane protein</topology>
    </subcellularLocation>
</comment>
<dbReference type="GO" id="GO:0004252">
    <property type="term" value="F:serine-type endopeptidase activity"/>
    <property type="evidence" value="ECO:0007669"/>
    <property type="project" value="InterPro"/>
</dbReference>
<keyword evidence="12" id="KW-0809">Transit peptide</keyword>
<keyword evidence="22" id="KW-1185">Reference proteome</keyword>
<comment type="function">
    <text evidence="18">Serine protease that shows proteolytic activity against a non-specific substrate beta-casein. Promotes or induces cell death either by direct binding to and inhibition of BIRC proteins (also called inhibitor of apoptosis proteins, IAPs), leading to an increase in caspase activity, or by a BIRC inhibition-independent, caspase-independent and serine protease activity-dependent mechanism. Can antagonize antiapoptotic activity of th/Diap1 by directly inducing the degradation of th/Diap1.</text>
</comment>
<dbReference type="EnsemblMetazoa" id="ACUA006864-RA">
    <property type="protein sequence ID" value="ACUA006864-PA"/>
    <property type="gene ID" value="ACUA006864"/>
</dbReference>
<keyword evidence="7" id="KW-0645">Protease</keyword>
<evidence type="ECO:0000256" key="11">
    <source>
        <dbReference type="ARBA" id="ARBA00022825"/>
    </source>
</evidence>
<dbReference type="Gene3D" id="2.40.10.120">
    <property type="match status" value="1"/>
</dbReference>
<evidence type="ECO:0000256" key="5">
    <source>
        <dbReference type="ARBA" id="ARBA00013033"/>
    </source>
</evidence>
<protein>
    <recommendedName>
        <fullName evidence="6">Serine protease HTRA2, mitochondrial</fullName>
        <ecNumber evidence="5">3.4.21.108</ecNumber>
    </recommendedName>
    <alternativeName>
        <fullName evidence="17">High temperature requirement protein A2</fullName>
    </alternativeName>
</protein>
<accession>A0A182M124</accession>
<evidence type="ECO:0000256" key="3">
    <source>
        <dbReference type="ARBA" id="ARBA00004375"/>
    </source>
</evidence>
<keyword evidence="16" id="KW-0865">Zymogen</keyword>
<evidence type="ECO:0000256" key="2">
    <source>
        <dbReference type="ARBA" id="ARBA00004304"/>
    </source>
</evidence>
<dbReference type="PROSITE" id="PS50106">
    <property type="entry name" value="PDZ"/>
    <property type="match status" value="1"/>
</dbReference>
<evidence type="ECO:0000256" key="14">
    <source>
        <dbReference type="ARBA" id="ARBA00023128"/>
    </source>
</evidence>
<dbReference type="Pfam" id="PF13365">
    <property type="entry name" value="Trypsin_2"/>
    <property type="match status" value="1"/>
</dbReference>
<evidence type="ECO:0000256" key="17">
    <source>
        <dbReference type="ARBA" id="ARBA00029644"/>
    </source>
</evidence>
<feature type="compositionally biased region" description="Polar residues" evidence="19">
    <location>
        <begin position="26"/>
        <end position="46"/>
    </location>
</feature>
<organism evidence="21 22">
    <name type="scientific">Anopheles culicifacies</name>
    <dbReference type="NCBI Taxonomy" id="139723"/>
    <lineage>
        <taxon>Eukaryota</taxon>
        <taxon>Metazoa</taxon>
        <taxon>Ecdysozoa</taxon>
        <taxon>Arthropoda</taxon>
        <taxon>Hexapoda</taxon>
        <taxon>Insecta</taxon>
        <taxon>Pterygota</taxon>
        <taxon>Neoptera</taxon>
        <taxon>Endopterygota</taxon>
        <taxon>Diptera</taxon>
        <taxon>Nematocera</taxon>
        <taxon>Culicoidea</taxon>
        <taxon>Culicidae</taxon>
        <taxon>Anophelinae</taxon>
        <taxon>Anopheles</taxon>
        <taxon>culicifacies species complex</taxon>
    </lineage>
</organism>
<keyword evidence="11" id="KW-0720">Serine protease</keyword>
<evidence type="ECO:0000256" key="7">
    <source>
        <dbReference type="ARBA" id="ARBA00022670"/>
    </source>
</evidence>
<dbReference type="InterPro" id="IPR001478">
    <property type="entry name" value="PDZ"/>
</dbReference>
<dbReference type="GO" id="GO:0043065">
    <property type="term" value="P:positive regulation of apoptotic process"/>
    <property type="evidence" value="ECO:0007669"/>
    <property type="project" value="UniProtKB-ARBA"/>
</dbReference>
<keyword evidence="14" id="KW-0496">Mitochondrion</keyword>
<dbReference type="Proteomes" id="UP000075883">
    <property type="component" value="Unassembled WGS sequence"/>
</dbReference>
<evidence type="ECO:0000256" key="6">
    <source>
        <dbReference type="ARBA" id="ARBA00016929"/>
    </source>
</evidence>
<evidence type="ECO:0000256" key="18">
    <source>
        <dbReference type="ARBA" id="ARBA00035606"/>
    </source>
</evidence>
<dbReference type="STRING" id="139723.A0A182M124"/>
<name>A0A182M124_9DIPT</name>
<keyword evidence="9" id="KW-0053">Apoptosis</keyword>
<dbReference type="SUPFAM" id="SSF50156">
    <property type="entry name" value="PDZ domain-like"/>
    <property type="match status" value="1"/>
</dbReference>
<dbReference type="GO" id="GO:0007005">
    <property type="term" value="P:mitochondrion organization"/>
    <property type="evidence" value="ECO:0007669"/>
    <property type="project" value="UniProtKB-ARBA"/>
</dbReference>
<evidence type="ECO:0000313" key="22">
    <source>
        <dbReference type="Proteomes" id="UP000075883"/>
    </source>
</evidence>
<reference evidence="21" key="2">
    <citation type="submission" date="2020-05" db="UniProtKB">
        <authorList>
            <consortium name="EnsemblMetazoa"/>
        </authorList>
    </citation>
    <scope>IDENTIFICATION</scope>
    <source>
        <strain evidence="21">A-37</strain>
    </source>
</reference>
<evidence type="ECO:0000256" key="15">
    <source>
        <dbReference type="ARBA" id="ARBA00023136"/>
    </source>
</evidence>
<evidence type="ECO:0000256" key="9">
    <source>
        <dbReference type="ARBA" id="ARBA00022703"/>
    </source>
</evidence>
<dbReference type="PANTHER" id="PTHR22939">
    <property type="entry name" value="SERINE PROTEASE FAMILY S1C HTRA-RELATED"/>
    <property type="match status" value="1"/>
</dbReference>
<comment type="catalytic activity">
    <reaction evidence="1">
        <text>Cleavage of non-polar aliphatic amino-acids at the P1 position, with a preference for Val, Ile and Met. At the P2 and P3 positions, Arg is selected most strongly with a secondary preference for other hydrophilic residues.</text>
        <dbReference type="EC" id="3.4.21.108"/>
    </reaction>
</comment>
<evidence type="ECO:0000256" key="10">
    <source>
        <dbReference type="ARBA" id="ARBA00022801"/>
    </source>
</evidence>
<evidence type="ECO:0000259" key="20">
    <source>
        <dbReference type="PROSITE" id="PS50106"/>
    </source>
</evidence>
<dbReference type="InterPro" id="IPR009003">
    <property type="entry name" value="Peptidase_S1_PA"/>
</dbReference>